<evidence type="ECO:0000256" key="4">
    <source>
        <dbReference type="ARBA" id="ARBA00022741"/>
    </source>
</evidence>
<dbReference type="GO" id="GO:0006279">
    <property type="term" value="P:premeiotic DNA replication"/>
    <property type="evidence" value="ECO:0007669"/>
    <property type="project" value="EnsemblFungi"/>
</dbReference>
<keyword evidence="8" id="KW-0539">Nucleus</keyword>
<proteinExistence type="inferred from homology"/>
<comment type="caution">
    <text evidence="15">The sequence shown here is derived from an EMBL/GenBank/DDBJ whole genome shotgun (WGS) entry which is preliminary data.</text>
</comment>
<dbReference type="Proteomes" id="UP000030106">
    <property type="component" value="Unassembled WGS sequence"/>
</dbReference>
<dbReference type="GO" id="GO:1990518">
    <property type="term" value="F:single-stranded 3'-5' DNA helicase activity"/>
    <property type="evidence" value="ECO:0007669"/>
    <property type="project" value="EnsemblFungi"/>
</dbReference>
<keyword evidence="4" id="KW-0547">Nucleotide-binding</keyword>
<dbReference type="Pfam" id="PF17855">
    <property type="entry name" value="MCM_lid"/>
    <property type="match status" value="1"/>
</dbReference>
<evidence type="ECO:0000256" key="2">
    <source>
        <dbReference type="ARBA" id="ARBA00008010"/>
    </source>
</evidence>
<evidence type="ECO:0000256" key="13">
    <source>
        <dbReference type="SAM" id="MobiDB-lite"/>
    </source>
</evidence>
<keyword evidence="6" id="KW-0067">ATP-binding</keyword>
<evidence type="ECO:0000256" key="12">
    <source>
        <dbReference type="ARBA" id="ARBA00078178"/>
    </source>
</evidence>
<dbReference type="GO" id="GO:1902969">
    <property type="term" value="P:mitotic DNA replication"/>
    <property type="evidence" value="ECO:0007669"/>
    <property type="project" value="EnsemblFungi"/>
</dbReference>
<keyword evidence="5" id="KW-0347">Helicase</keyword>
<evidence type="ECO:0000256" key="11">
    <source>
        <dbReference type="ARBA" id="ARBA00074937"/>
    </source>
</evidence>
<dbReference type="GO" id="GO:0003727">
    <property type="term" value="F:single-stranded RNA binding"/>
    <property type="evidence" value="ECO:0007669"/>
    <property type="project" value="EnsemblFungi"/>
</dbReference>
<evidence type="ECO:0000256" key="5">
    <source>
        <dbReference type="ARBA" id="ARBA00022806"/>
    </source>
</evidence>
<dbReference type="AlphaFoldDB" id="A0A0A2VPJ7"/>
<keyword evidence="5" id="KW-0378">Hydrolase</keyword>
<keyword evidence="9" id="KW-0131">Cell cycle</keyword>
<dbReference type="InterPro" id="IPR001208">
    <property type="entry name" value="MCM_dom"/>
</dbReference>
<dbReference type="GO" id="GO:0005737">
    <property type="term" value="C:cytoplasm"/>
    <property type="evidence" value="ECO:0007669"/>
    <property type="project" value="EnsemblFungi"/>
</dbReference>
<dbReference type="GO" id="GO:0009378">
    <property type="term" value="F:four-way junction helicase activity"/>
    <property type="evidence" value="ECO:0007669"/>
    <property type="project" value="EnsemblFungi"/>
</dbReference>
<dbReference type="GO" id="GO:0000727">
    <property type="term" value="P:double-strand break repair via break-induced replication"/>
    <property type="evidence" value="ECO:0007669"/>
    <property type="project" value="EnsemblFungi"/>
</dbReference>
<dbReference type="GO" id="GO:0097373">
    <property type="term" value="C:MCM core complex"/>
    <property type="evidence" value="ECO:0007669"/>
    <property type="project" value="EnsemblFungi"/>
</dbReference>
<protein>
    <recommendedName>
        <fullName evidence="10 11">DNA replication licensing factor MCM6</fullName>
    </recommendedName>
    <alternativeName>
        <fullName evidence="10 11">DNA replication licensing factor MCM6</fullName>
    </alternativeName>
    <alternativeName>
        <fullName evidence="12">Minichromosome maintenance protein 6</fullName>
    </alternativeName>
</protein>
<gene>
    <name evidence="15" type="ORF">BBAD15_g4827</name>
</gene>
<dbReference type="SMART" id="SM00350">
    <property type="entry name" value="MCM"/>
    <property type="match status" value="1"/>
</dbReference>
<dbReference type="PANTHER" id="PTHR11630:SF43">
    <property type="entry name" value="DNA REPLICATION LICENSING FACTOR MCM6"/>
    <property type="match status" value="1"/>
</dbReference>
<dbReference type="GO" id="GO:0003688">
    <property type="term" value="F:DNA replication origin binding"/>
    <property type="evidence" value="ECO:0007669"/>
    <property type="project" value="EnsemblFungi"/>
</dbReference>
<dbReference type="GO" id="GO:0042555">
    <property type="term" value="C:MCM complex"/>
    <property type="evidence" value="ECO:0007669"/>
    <property type="project" value="EnsemblFungi"/>
</dbReference>
<dbReference type="SUPFAM" id="SSF52540">
    <property type="entry name" value="P-loop containing nucleoside triphosphate hydrolases"/>
    <property type="match status" value="1"/>
</dbReference>
<comment type="similarity">
    <text evidence="2">Belongs to the MCM family.</text>
</comment>
<evidence type="ECO:0000313" key="16">
    <source>
        <dbReference type="Proteomes" id="UP000030106"/>
    </source>
</evidence>
<evidence type="ECO:0000259" key="14">
    <source>
        <dbReference type="PROSITE" id="PS50051"/>
    </source>
</evidence>
<dbReference type="GO" id="GO:0006267">
    <property type="term" value="P:pre-replicative complex assembly involved in nuclear cell cycle DNA replication"/>
    <property type="evidence" value="ECO:0007669"/>
    <property type="project" value="EnsemblFungi"/>
</dbReference>
<dbReference type="PROSITE" id="PS50051">
    <property type="entry name" value="MCM_2"/>
    <property type="match status" value="1"/>
</dbReference>
<evidence type="ECO:0000256" key="7">
    <source>
        <dbReference type="ARBA" id="ARBA00023125"/>
    </source>
</evidence>
<dbReference type="GO" id="GO:0006271">
    <property type="term" value="P:DNA strand elongation involved in DNA replication"/>
    <property type="evidence" value="ECO:0007669"/>
    <property type="project" value="EnsemblFungi"/>
</dbReference>
<dbReference type="GO" id="GO:0043596">
    <property type="term" value="C:nuclear replication fork"/>
    <property type="evidence" value="ECO:0007669"/>
    <property type="project" value="EnsemblFungi"/>
</dbReference>
<dbReference type="GO" id="GO:0005656">
    <property type="term" value="C:nuclear pre-replicative complex"/>
    <property type="evidence" value="ECO:0007669"/>
    <property type="project" value="EnsemblFungi"/>
</dbReference>
<feature type="domain" description="MCM C-terminal AAA(+) ATPase" evidence="14">
    <location>
        <begin position="1"/>
        <end position="31"/>
    </location>
</feature>
<reference evidence="15 16" key="1">
    <citation type="submission" date="2012-10" db="EMBL/GenBank/DDBJ databases">
        <title>Genome sequencing and analysis of entomopathogenic fungi Beauveria bassiana D1-5.</title>
        <authorList>
            <person name="Li Q."/>
            <person name="Wang L."/>
            <person name="Zhang Z."/>
            <person name="Wang Q."/>
            <person name="Ren J."/>
            <person name="Wang M."/>
            <person name="Xu W."/>
            <person name="Wang J."/>
            <person name="Lu Y."/>
            <person name="Du Q."/>
            <person name="Sun Z."/>
        </authorList>
    </citation>
    <scope>NUCLEOTIDE SEQUENCE [LARGE SCALE GENOMIC DNA]</scope>
    <source>
        <strain evidence="15 16">D1-5</strain>
    </source>
</reference>
<organism evidence="15 16">
    <name type="scientific">Beauveria bassiana D1-5</name>
    <dbReference type="NCBI Taxonomy" id="1245745"/>
    <lineage>
        <taxon>Eukaryota</taxon>
        <taxon>Fungi</taxon>
        <taxon>Dikarya</taxon>
        <taxon>Ascomycota</taxon>
        <taxon>Pezizomycotina</taxon>
        <taxon>Sordariomycetes</taxon>
        <taxon>Hypocreomycetidae</taxon>
        <taxon>Hypocreales</taxon>
        <taxon>Cordycipitaceae</taxon>
        <taxon>Beauveria</taxon>
    </lineage>
</organism>
<dbReference type="InterPro" id="IPR027417">
    <property type="entry name" value="P-loop_NTPase"/>
</dbReference>
<accession>A0A0A2VPJ7</accession>
<dbReference type="InterPro" id="IPR041024">
    <property type="entry name" value="Mcm6_C"/>
</dbReference>
<dbReference type="Gene3D" id="1.20.58.870">
    <property type="match status" value="1"/>
</dbReference>
<dbReference type="GO" id="GO:0000785">
    <property type="term" value="C:chromatin"/>
    <property type="evidence" value="ECO:0007669"/>
    <property type="project" value="EnsemblFungi"/>
</dbReference>
<comment type="subcellular location">
    <subcellularLocation>
        <location evidence="1">Nucleus</location>
    </subcellularLocation>
</comment>
<dbReference type="InterPro" id="IPR031327">
    <property type="entry name" value="MCM"/>
</dbReference>
<evidence type="ECO:0000256" key="8">
    <source>
        <dbReference type="ARBA" id="ARBA00023242"/>
    </source>
</evidence>
<dbReference type="HOGENOM" id="CLU_756461_0_0_1"/>
<dbReference type="Pfam" id="PF00493">
    <property type="entry name" value="MCM"/>
    <property type="match status" value="1"/>
</dbReference>
<evidence type="ECO:0000256" key="1">
    <source>
        <dbReference type="ARBA" id="ARBA00004123"/>
    </source>
</evidence>
<evidence type="ECO:0000256" key="9">
    <source>
        <dbReference type="ARBA" id="ARBA00023306"/>
    </source>
</evidence>
<dbReference type="GO" id="GO:0003697">
    <property type="term" value="F:single-stranded DNA binding"/>
    <property type="evidence" value="ECO:0007669"/>
    <property type="project" value="EnsemblFungi"/>
</dbReference>
<dbReference type="FunFam" id="1.20.58.870:FF:000002">
    <property type="entry name" value="DNA helicase"/>
    <property type="match status" value="1"/>
</dbReference>
<keyword evidence="3" id="KW-0235">DNA replication</keyword>
<dbReference type="EMBL" id="ANFO01000401">
    <property type="protein sequence ID" value="KGQ09821.1"/>
    <property type="molecule type" value="Genomic_DNA"/>
</dbReference>
<evidence type="ECO:0000256" key="6">
    <source>
        <dbReference type="ARBA" id="ARBA00022840"/>
    </source>
</evidence>
<dbReference type="Pfam" id="PF18263">
    <property type="entry name" value="WHD_MCM6"/>
    <property type="match status" value="1"/>
</dbReference>
<sequence>MSAPIMSRFDLFFVVLDECNEQVDRHLAKHIVGIHQHRDEAVEPEFSTEQLQRYIRFARTFRPEFTDESKEVLVEKYRELRQDDAQGGIGRNSYRITVRQLESLIRLSEAIAKVNCVETISPDMVVEAYNLLRQSIISVEHDDIEMDADDDDEPESGDVLRRAAATASGMDVEAGDDGDAPMQESAATTATADANANAAPSSGRAKHKITYEKYIKMVNLFVHRINSDESGSGDGVAGAALVTWYLEQIEAELAGEDDYHAERALAAMVLKKMVREHILMALRGEGLAEADAARRRRTATLCTCCIPIALWRTFEETKRKMVWPGQGEREKMLGGGLECIKSGVAWSMSDGWSCFSLMALVSGLLF</sequence>
<dbReference type="InterPro" id="IPR041562">
    <property type="entry name" value="MCM_lid"/>
</dbReference>
<evidence type="ECO:0000313" key="15">
    <source>
        <dbReference type="EMBL" id="KGQ09821.1"/>
    </source>
</evidence>
<dbReference type="GO" id="GO:0071162">
    <property type="term" value="C:CMG complex"/>
    <property type="evidence" value="ECO:0007669"/>
    <property type="project" value="EnsemblFungi"/>
</dbReference>
<keyword evidence="7" id="KW-0238">DNA-binding</keyword>
<dbReference type="GO" id="GO:0033679">
    <property type="term" value="F:3'-5' DNA/RNA helicase activity"/>
    <property type="evidence" value="ECO:0007669"/>
    <property type="project" value="EnsemblFungi"/>
</dbReference>
<evidence type="ECO:0000256" key="10">
    <source>
        <dbReference type="ARBA" id="ARBA00073751"/>
    </source>
</evidence>
<dbReference type="Gene3D" id="3.40.50.300">
    <property type="entry name" value="P-loop containing nucleotide triphosphate hydrolases"/>
    <property type="match status" value="1"/>
</dbReference>
<dbReference type="GO" id="GO:0016887">
    <property type="term" value="F:ATP hydrolysis activity"/>
    <property type="evidence" value="ECO:0007669"/>
    <property type="project" value="EnsemblFungi"/>
</dbReference>
<name>A0A0A2VPJ7_BEABA</name>
<feature type="compositionally biased region" description="Low complexity" evidence="13">
    <location>
        <begin position="186"/>
        <end position="199"/>
    </location>
</feature>
<feature type="region of interest" description="Disordered" evidence="13">
    <location>
        <begin position="165"/>
        <end position="202"/>
    </location>
</feature>
<dbReference type="GO" id="GO:0005524">
    <property type="term" value="F:ATP binding"/>
    <property type="evidence" value="ECO:0007669"/>
    <property type="project" value="UniProtKB-KW"/>
</dbReference>
<dbReference type="STRING" id="1245745.A0A0A2VPJ7"/>
<dbReference type="PANTHER" id="PTHR11630">
    <property type="entry name" value="DNA REPLICATION LICENSING FACTOR MCM FAMILY MEMBER"/>
    <property type="match status" value="1"/>
</dbReference>
<evidence type="ECO:0000256" key="3">
    <source>
        <dbReference type="ARBA" id="ARBA00022705"/>
    </source>
</evidence>